<sequence length="605" mass="67668">MDPSTSSAPSDRLIPELPNEILLIIVQHCPRATLKNVRLASRGLAQVADPYLWRKVALVPNEYCIYGFLNAVRRFQILGLVTKLTYDARFGGFFQCMKHIKPDLARPRSEQEKASIESILDRLSGGCFTPHEDTGIEVAILSMALRALPNLREIRVEDYDDGDMEPYPTKIPQFYRLIARSIKVNLDTKNCRQFVGAHGRSYTKGILTAAFSAGSRLQAIKLKNLDSRPLFGVAPKDTSAAYQQLRIFKNLVQYVHLLDLSFLNDTFITTGRHIESVQTLLRSARRVKTLKLRLTDYSINIPKYSDEEEVQSDLGALLQSPSGSWISCAMMPQLQALTIEACICHDDDLMHFLNIHASTLRRLELSNMTLLGVHDRRECWVKLIKSLKRHLKLTSISFSGWFSNGGRQQWFVAKDSVGTRRLKARVERYVVDSQIRECPLECVAIQPNESDVNKPASGEEIEGDVTWAMVYTKHPIESMDWHPQAPSFIVSSGASSSPSPPTSVGDVNDLAEECASHWDDPDEPTTILEDSDDLALPLAHFGEFPLPSHMVEAKQLSPIFQSQLQSPPPLHTGVPETSSHDGASPPIWSFPLPNIQCPGMSTKKA</sequence>
<evidence type="ECO:0000313" key="4">
    <source>
        <dbReference type="Proteomes" id="UP001161757"/>
    </source>
</evidence>
<dbReference type="Pfam" id="PF12937">
    <property type="entry name" value="F-box-like"/>
    <property type="match status" value="1"/>
</dbReference>
<evidence type="ECO:0000259" key="2">
    <source>
        <dbReference type="PROSITE" id="PS50181"/>
    </source>
</evidence>
<protein>
    <recommendedName>
        <fullName evidence="2">F-box domain-containing protein</fullName>
    </recommendedName>
</protein>
<dbReference type="EMBL" id="JAJGCB010000008">
    <property type="protein sequence ID" value="KAJ8991526.1"/>
    <property type="molecule type" value="Genomic_DNA"/>
</dbReference>
<dbReference type="Proteomes" id="UP001161757">
    <property type="component" value="Unassembled WGS sequence"/>
</dbReference>
<feature type="region of interest" description="Disordered" evidence="1">
    <location>
        <begin position="562"/>
        <end position="592"/>
    </location>
</feature>
<accession>A0AAN6EWD3</accession>
<proteinExistence type="predicted"/>
<dbReference type="InterPro" id="IPR001810">
    <property type="entry name" value="F-box_dom"/>
</dbReference>
<dbReference type="PROSITE" id="PS50181">
    <property type="entry name" value="FBOX"/>
    <property type="match status" value="1"/>
</dbReference>
<gene>
    <name evidence="3" type="ORF">HRR80_004858</name>
</gene>
<reference evidence="3" key="1">
    <citation type="submission" date="2023-01" db="EMBL/GenBank/DDBJ databases">
        <title>Exophiala dermititidis isolated from Cystic Fibrosis Patient.</title>
        <authorList>
            <person name="Kurbessoian T."/>
            <person name="Crocker A."/>
            <person name="Murante D."/>
            <person name="Hogan D.A."/>
            <person name="Stajich J.E."/>
        </authorList>
    </citation>
    <scope>NUCLEOTIDE SEQUENCE</scope>
    <source>
        <strain evidence="3">Ex8</strain>
    </source>
</reference>
<feature type="domain" description="F-box" evidence="2">
    <location>
        <begin position="11"/>
        <end position="56"/>
    </location>
</feature>
<dbReference type="SUPFAM" id="SSF81383">
    <property type="entry name" value="F-box domain"/>
    <property type="match status" value="1"/>
</dbReference>
<name>A0AAN6EWD3_EXODE</name>
<evidence type="ECO:0000256" key="1">
    <source>
        <dbReference type="SAM" id="MobiDB-lite"/>
    </source>
</evidence>
<dbReference type="InterPro" id="IPR036047">
    <property type="entry name" value="F-box-like_dom_sf"/>
</dbReference>
<evidence type="ECO:0000313" key="3">
    <source>
        <dbReference type="EMBL" id="KAJ8991526.1"/>
    </source>
</evidence>
<dbReference type="AlphaFoldDB" id="A0AAN6EWD3"/>
<comment type="caution">
    <text evidence="3">The sequence shown here is derived from an EMBL/GenBank/DDBJ whole genome shotgun (WGS) entry which is preliminary data.</text>
</comment>
<organism evidence="3 4">
    <name type="scientific">Exophiala dermatitidis</name>
    <name type="common">Black yeast-like fungus</name>
    <name type="synonym">Wangiella dermatitidis</name>
    <dbReference type="NCBI Taxonomy" id="5970"/>
    <lineage>
        <taxon>Eukaryota</taxon>
        <taxon>Fungi</taxon>
        <taxon>Dikarya</taxon>
        <taxon>Ascomycota</taxon>
        <taxon>Pezizomycotina</taxon>
        <taxon>Eurotiomycetes</taxon>
        <taxon>Chaetothyriomycetidae</taxon>
        <taxon>Chaetothyriales</taxon>
        <taxon>Herpotrichiellaceae</taxon>
        <taxon>Exophiala</taxon>
    </lineage>
</organism>